<feature type="domain" description="Galectin" evidence="3">
    <location>
        <begin position="202"/>
        <end position="330"/>
    </location>
</feature>
<dbReference type="GO" id="GO:0005634">
    <property type="term" value="C:nucleus"/>
    <property type="evidence" value="ECO:0007669"/>
    <property type="project" value="TreeGrafter"/>
</dbReference>
<evidence type="ECO:0000256" key="1">
    <source>
        <dbReference type="ARBA" id="ARBA00022734"/>
    </source>
</evidence>
<dbReference type="InterPro" id="IPR001079">
    <property type="entry name" value="Galectin_CRD"/>
</dbReference>
<dbReference type="GO" id="GO:0016936">
    <property type="term" value="F:galactoside binding"/>
    <property type="evidence" value="ECO:0007669"/>
    <property type="project" value="TreeGrafter"/>
</dbReference>
<dbReference type="GO" id="GO:2000562">
    <property type="term" value="P:negative regulation of CD4-positive, alpha-beta T cell proliferation"/>
    <property type="evidence" value="ECO:0007669"/>
    <property type="project" value="TreeGrafter"/>
</dbReference>
<dbReference type="SMART" id="SM00276">
    <property type="entry name" value="GLECT"/>
    <property type="match status" value="2"/>
</dbReference>
<accession>A0A7N8WWR2</accession>
<dbReference type="GO" id="GO:0030246">
    <property type="term" value="F:carbohydrate binding"/>
    <property type="evidence" value="ECO:0007669"/>
    <property type="project" value="UniProtKB-KW"/>
</dbReference>
<evidence type="ECO:0000259" key="3">
    <source>
        <dbReference type="SMART" id="SM00276"/>
    </source>
</evidence>
<dbReference type="OrthoDB" id="6251307at2759"/>
<dbReference type="Proteomes" id="UP000261640">
    <property type="component" value="Unplaced"/>
</dbReference>
<evidence type="ECO:0000259" key="4">
    <source>
        <dbReference type="SMART" id="SM00908"/>
    </source>
</evidence>
<dbReference type="RefSeq" id="XP_026176387.1">
    <property type="nucleotide sequence ID" value="XM_026320602.1"/>
</dbReference>
<dbReference type="PANTHER" id="PTHR11346:SF80">
    <property type="entry name" value="GALECTIN-9C"/>
    <property type="match status" value="1"/>
</dbReference>
<dbReference type="FunFam" id="2.60.120.200:FF:000124">
    <property type="entry name" value="Galectin-4"/>
    <property type="match status" value="1"/>
</dbReference>
<dbReference type="InParanoid" id="A0A7N8WWR2"/>
<dbReference type="GeneID" id="113138281"/>
<dbReference type="FunFam" id="2.60.120.200:FF:000023">
    <property type="entry name" value="Galectin"/>
    <property type="match status" value="1"/>
</dbReference>
<dbReference type="GO" id="GO:0005829">
    <property type="term" value="C:cytosol"/>
    <property type="evidence" value="ECO:0007669"/>
    <property type="project" value="TreeGrafter"/>
</dbReference>
<dbReference type="GO" id="GO:0032689">
    <property type="term" value="P:negative regulation of type II interferon production"/>
    <property type="evidence" value="ECO:0007669"/>
    <property type="project" value="TreeGrafter"/>
</dbReference>
<reference evidence="5" key="1">
    <citation type="submission" date="2025-08" db="UniProtKB">
        <authorList>
            <consortium name="Ensembl"/>
        </authorList>
    </citation>
    <scope>IDENTIFICATION</scope>
</reference>
<name>A0A7N8WWR2_9TELE</name>
<evidence type="ECO:0000256" key="2">
    <source>
        <dbReference type="ARBA" id="ARBA00022737"/>
    </source>
</evidence>
<feature type="domain" description="Galectin" evidence="3">
    <location>
        <begin position="14"/>
        <end position="148"/>
    </location>
</feature>
<reference evidence="5" key="2">
    <citation type="submission" date="2025-09" db="UniProtKB">
        <authorList>
            <consortium name="Ensembl"/>
        </authorList>
    </citation>
    <scope>IDENTIFICATION</scope>
</reference>
<dbReference type="InterPro" id="IPR044156">
    <property type="entry name" value="Galectin-like"/>
</dbReference>
<dbReference type="AlphaFoldDB" id="A0A7N8WWR2"/>
<evidence type="ECO:0000313" key="5">
    <source>
        <dbReference type="Ensembl" id="ENSMAMP00000040512.1"/>
    </source>
</evidence>
<dbReference type="PANTHER" id="PTHR11346">
    <property type="entry name" value="GALECTIN"/>
    <property type="match status" value="1"/>
</dbReference>
<organism evidence="5 6">
    <name type="scientific">Mastacembelus armatus</name>
    <name type="common">zig-zag eel</name>
    <dbReference type="NCBI Taxonomy" id="205130"/>
    <lineage>
        <taxon>Eukaryota</taxon>
        <taxon>Metazoa</taxon>
        <taxon>Chordata</taxon>
        <taxon>Craniata</taxon>
        <taxon>Vertebrata</taxon>
        <taxon>Euteleostomi</taxon>
        <taxon>Actinopterygii</taxon>
        <taxon>Neopterygii</taxon>
        <taxon>Teleostei</taxon>
        <taxon>Neoteleostei</taxon>
        <taxon>Acanthomorphata</taxon>
        <taxon>Anabantaria</taxon>
        <taxon>Synbranchiformes</taxon>
        <taxon>Mastacembelidae</taxon>
        <taxon>Mastacembelus</taxon>
    </lineage>
</organism>
<dbReference type="CDD" id="cd00070">
    <property type="entry name" value="GLECT"/>
    <property type="match status" value="2"/>
</dbReference>
<dbReference type="GeneTree" id="ENSGT00940000162258"/>
<sequence>MAFNQQSPFYRPKIPFTGTIYGGLHVGKSISITGRALPGADRFHVNLQCGSTKNADVALHINPRYDSHPGSVVTNTFQNGSWGTEERKPNTLFPIGSPFSLLIAVTSDYYQLSVSGCNFMEYRHRIPFQHVDTISVGGKVEIESIAFQNTMFPGQAAFSALPAFASHQACPTFSAFPPQPGLLPAGTGFLAQPGFPLAMLAVPYKTLISGGLKPGRTITIQGTVHPNATRFSVNFSFHAGIALHYNPRFDENIVVRNTKQWEQWGTEERGGGMPFQRGQPFTLSICCEAPSFRIVVNGMHTHTYKHRFTALQHITTLEVDGNITLTSVMV</sequence>
<dbReference type="SUPFAM" id="SSF49899">
    <property type="entry name" value="Concanavalin A-like lectins/glucanases"/>
    <property type="match status" value="2"/>
</dbReference>
<protein>
    <submittedName>
        <fullName evidence="5">Lectin, galactoside-binding, soluble, 9 (galectin 9)-like 6</fullName>
    </submittedName>
</protein>
<dbReference type="Ensembl" id="ENSMAMT00000039868.1">
    <property type="protein sequence ID" value="ENSMAMP00000040512.1"/>
    <property type="gene ID" value="ENSMAMG00000027492.1"/>
</dbReference>
<keyword evidence="6" id="KW-1185">Reference proteome</keyword>
<feature type="domain" description="Galectin" evidence="4">
    <location>
        <begin position="20"/>
        <end position="147"/>
    </location>
</feature>
<proteinExistence type="predicted"/>
<feature type="domain" description="Galectin" evidence="4">
    <location>
        <begin position="208"/>
        <end position="330"/>
    </location>
</feature>
<keyword evidence="1" id="KW-0430">Lectin</keyword>
<dbReference type="InterPro" id="IPR013320">
    <property type="entry name" value="ConA-like_dom_sf"/>
</dbReference>
<dbReference type="Pfam" id="PF00337">
    <property type="entry name" value="Gal-bind_lectin"/>
    <property type="match status" value="2"/>
</dbReference>
<keyword evidence="2" id="KW-0677">Repeat</keyword>
<evidence type="ECO:0000313" key="6">
    <source>
        <dbReference type="Proteomes" id="UP000261640"/>
    </source>
</evidence>
<dbReference type="SMART" id="SM00908">
    <property type="entry name" value="Gal-bind_lectin"/>
    <property type="match status" value="2"/>
</dbReference>
<dbReference type="Gene3D" id="2.60.120.200">
    <property type="match status" value="2"/>
</dbReference>
<dbReference type="GO" id="GO:0010628">
    <property type="term" value="P:positive regulation of gene expression"/>
    <property type="evidence" value="ECO:0007669"/>
    <property type="project" value="TreeGrafter"/>
</dbReference>